<dbReference type="InterPro" id="IPR036770">
    <property type="entry name" value="Ankyrin_rpt-contain_sf"/>
</dbReference>
<dbReference type="GO" id="GO:0008800">
    <property type="term" value="F:beta-lactamase activity"/>
    <property type="evidence" value="ECO:0007669"/>
    <property type="project" value="UniProtKB-EC"/>
</dbReference>
<dbReference type="PANTHER" id="PTHR24198:SF165">
    <property type="entry name" value="ANKYRIN REPEAT-CONTAINING PROTEIN-RELATED"/>
    <property type="match status" value="1"/>
</dbReference>
<dbReference type="Proteomes" id="UP000224740">
    <property type="component" value="Unassembled WGS sequence"/>
</dbReference>
<dbReference type="Gene3D" id="1.25.40.10">
    <property type="entry name" value="Tetratricopeptide repeat domain"/>
    <property type="match status" value="2"/>
</dbReference>
<proteinExistence type="predicted"/>
<dbReference type="Pfam" id="PF08238">
    <property type="entry name" value="Sel1"/>
    <property type="match status" value="3"/>
</dbReference>
<feature type="repeat" description="ANK" evidence="7">
    <location>
        <begin position="682"/>
        <end position="714"/>
    </location>
</feature>
<dbReference type="EC" id="3.5.2.6" evidence="2"/>
<evidence type="ECO:0000313" key="9">
    <source>
        <dbReference type="EMBL" id="AXX88159.1"/>
    </source>
</evidence>
<dbReference type="GO" id="GO:0046677">
    <property type="term" value="P:response to antibiotic"/>
    <property type="evidence" value="ECO:0007669"/>
    <property type="project" value="UniProtKB-KW"/>
</dbReference>
<evidence type="ECO:0000256" key="3">
    <source>
        <dbReference type="ARBA" id="ARBA00022737"/>
    </source>
</evidence>
<keyword evidence="8" id="KW-1133">Transmembrane helix</keyword>
<evidence type="ECO:0000256" key="2">
    <source>
        <dbReference type="ARBA" id="ARBA00012865"/>
    </source>
</evidence>
<dbReference type="InterPro" id="IPR011990">
    <property type="entry name" value="TPR-like_helical_dom_sf"/>
</dbReference>
<dbReference type="SUPFAM" id="SSF81901">
    <property type="entry name" value="HCP-like"/>
    <property type="match status" value="2"/>
</dbReference>
<dbReference type="InterPro" id="IPR002110">
    <property type="entry name" value="Ankyrin_rpt"/>
</dbReference>
<evidence type="ECO:0000256" key="5">
    <source>
        <dbReference type="ARBA" id="ARBA00023157"/>
    </source>
</evidence>
<evidence type="ECO:0000256" key="8">
    <source>
        <dbReference type="SAM" id="Phobius"/>
    </source>
</evidence>
<dbReference type="RefSeq" id="WP_099312770.1">
    <property type="nucleotide sequence ID" value="NZ_CP032101.1"/>
</dbReference>
<keyword evidence="8" id="KW-0812">Transmembrane</keyword>
<evidence type="ECO:0000313" key="11">
    <source>
        <dbReference type="Proteomes" id="UP000224740"/>
    </source>
</evidence>
<evidence type="ECO:0000256" key="6">
    <source>
        <dbReference type="ARBA" id="ARBA00023251"/>
    </source>
</evidence>
<comment type="catalytic activity">
    <reaction evidence="1">
        <text>a beta-lactam + H2O = a substituted beta-amino acid</text>
        <dbReference type="Rhea" id="RHEA:20401"/>
        <dbReference type="ChEBI" id="CHEBI:15377"/>
        <dbReference type="ChEBI" id="CHEBI:35627"/>
        <dbReference type="ChEBI" id="CHEBI:140347"/>
        <dbReference type="EC" id="3.5.2.6"/>
    </reaction>
</comment>
<feature type="transmembrane region" description="Helical" evidence="8">
    <location>
        <begin position="301"/>
        <end position="319"/>
    </location>
</feature>
<feature type="transmembrane region" description="Helical" evidence="8">
    <location>
        <begin position="47"/>
        <end position="63"/>
    </location>
</feature>
<gene>
    <name evidence="9" type="ORF">AMRN_2458</name>
    <name evidence="10" type="ORF">CPH92_14135</name>
</gene>
<dbReference type="Pfam" id="PF12796">
    <property type="entry name" value="Ank_2"/>
    <property type="match status" value="2"/>
</dbReference>
<dbReference type="Gene3D" id="1.25.40.20">
    <property type="entry name" value="Ankyrin repeat-containing domain"/>
    <property type="match status" value="1"/>
</dbReference>
<dbReference type="EMBL" id="NXAO01000129">
    <property type="protein sequence ID" value="PHO14015.1"/>
    <property type="molecule type" value="Genomic_DNA"/>
</dbReference>
<keyword evidence="8" id="KW-0472">Membrane</keyword>
<evidence type="ECO:0000256" key="4">
    <source>
        <dbReference type="ARBA" id="ARBA00023043"/>
    </source>
</evidence>
<organism evidence="9 12">
    <name type="scientific">Malaciobacter marinus</name>
    <dbReference type="NCBI Taxonomy" id="505249"/>
    <lineage>
        <taxon>Bacteria</taxon>
        <taxon>Pseudomonadati</taxon>
        <taxon>Campylobacterota</taxon>
        <taxon>Epsilonproteobacteria</taxon>
        <taxon>Campylobacterales</taxon>
        <taxon>Arcobacteraceae</taxon>
        <taxon>Malaciobacter</taxon>
    </lineage>
</organism>
<protein>
    <recommendedName>
        <fullName evidence="2">beta-lactamase</fullName>
        <ecNumber evidence="2">3.5.2.6</ecNumber>
    </recommendedName>
</protein>
<reference evidence="11" key="1">
    <citation type="submission" date="2017-09" db="EMBL/GenBank/DDBJ databases">
        <title>Arcobacter canalis sp. nov., a new species isolated from a water canal contaminated with urban sewage.</title>
        <authorList>
            <person name="Perez-Cataluna A."/>
            <person name="Salas-Masso N."/>
            <person name="Figueras M.J."/>
        </authorList>
    </citation>
    <scope>NUCLEOTIDE SEQUENCE [LARGE SCALE GENOMIC DNA]</scope>
    <source>
        <strain evidence="11">CECT 7727</strain>
    </source>
</reference>
<keyword evidence="3" id="KW-0677">Repeat</keyword>
<evidence type="ECO:0000256" key="1">
    <source>
        <dbReference type="ARBA" id="ARBA00001526"/>
    </source>
</evidence>
<dbReference type="EMBL" id="CP032101">
    <property type="protein sequence ID" value="AXX88159.1"/>
    <property type="molecule type" value="Genomic_DNA"/>
</dbReference>
<feature type="repeat" description="ANK" evidence="7">
    <location>
        <begin position="716"/>
        <end position="748"/>
    </location>
</feature>
<evidence type="ECO:0000313" key="12">
    <source>
        <dbReference type="Proteomes" id="UP000264693"/>
    </source>
</evidence>
<reference evidence="10" key="2">
    <citation type="submission" date="2017-09" db="EMBL/GenBank/DDBJ databases">
        <authorList>
            <person name="Perez-Cataluna A."/>
            <person name="Figueras M.J."/>
            <person name="Salas-Masso N."/>
        </authorList>
    </citation>
    <scope>NUCLEOTIDE SEQUENCE</scope>
    <source>
        <strain evidence="10">CECT 7727</strain>
    </source>
</reference>
<dbReference type="KEGG" id="amar:AMRN_2458"/>
<sequence>MECPHCKEEGLSFFDVNTFSSKEKILTCRICNKQSYYPNLKFNEENPIIFIVVSVLFFVSYLLAPPLKITVLIIMLFIIFNMLFTRKVYAFNTQEELELLKKSFLPQEEIIDDRLKDYPEALEYYENNNAFKLAIFYEEILKDYEKAILWYEKAYMQGNENSLNIIGLIYKNKLNDNDKAKEFFIESVKIGNLDSMQNLALFYHTILNDNVRASAYYIALIDIKYSKDEVLKILREDLNIDDETIKKGYELQLTMPRLPRRYKGKLNLKINISEDSSLEKKDKKTIKNKPNKYKLDGKKTIPFLLLLVIVVLGFILYIYPYGYDEELENYPHAKLLYENRDDANSTFELALFYLNHGKKEKAIYWFKKSVDQENPMAAIRLAYTEENKKEYWFNEAYKLGFDPFSLYKLDRRNSKKWLNIAYENGNCEAVKIKIKEYKKAYIRDVNNNFNPISLAYAEKEFGEKLASYRRFYFSGCKELAYNIGELYFINQTSYLRTLPLSGGSTMMYLDKIDNNIKSSTRENIKEAKKWFRKGVENGDLASKKILGILNKDKTLKKTTNINNVNTIKKVEKPISNNNSNVDYYGITDKDVTDYYNKIRGNNPYLDKSSDLYDSTQDPKSRFYNNKFVKKYIYFKRKYKNNPKEKVDEIGYSELMNAIDDKKYIRVKVLLENGANINHYSPDGRTPLIRAIFSKDLKIFNLLLKYKPELNLVTSNIMKEPIFVALGFGQYSMVKRLIDAGADINVTDEFNNSLLHLCVNRYSQTSKSIFLDIAKRLINKKIDFTIKNDNGYTALEVAKLRKNESFIKILDNNKSKINNAGL</sequence>
<dbReference type="SUPFAM" id="SSF48403">
    <property type="entry name" value="Ankyrin repeat"/>
    <property type="match status" value="1"/>
</dbReference>
<evidence type="ECO:0000256" key="7">
    <source>
        <dbReference type="PROSITE-ProRule" id="PRU00023"/>
    </source>
</evidence>
<dbReference type="PROSITE" id="PS50088">
    <property type="entry name" value="ANK_REPEAT"/>
    <property type="match status" value="2"/>
</dbReference>
<dbReference type="InterPro" id="IPR006597">
    <property type="entry name" value="Sel1-like"/>
</dbReference>
<dbReference type="PROSITE" id="PS50297">
    <property type="entry name" value="ANK_REP_REGION"/>
    <property type="match status" value="1"/>
</dbReference>
<keyword evidence="5" id="KW-1015">Disulfide bond</keyword>
<dbReference type="Proteomes" id="UP000264693">
    <property type="component" value="Chromosome"/>
</dbReference>
<keyword evidence="6" id="KW-0046">Antibiotic resistance</keyword>
<keyword evidence="11" id="KW-1185">Reference proteome</keyword>
<dbReference type="AlphaFoldDB" id="A0A347TNI1"/>
<dbReference type="SMART" id="SM00671">
    <property type="entry name" value="SEL1"/>
    <property type="match status" value="4"/>
</dbReference>
<name>A0A347TNI1_9BACT</name>
<keyword evidence="4 7" id="KW-0040">ANK repeat</keyword>
<dbReference type="SMART" id="SM00248">
    <property type="entry name" value="ANK"/>
    <property type="match status" value="5"/>
</dbReference>
<reference evidence="9 12" key="3">
    <citation type="submission" date="2018-08" db="EMBL/GenBank/DDBJ databases">
        <title>Complete genome of the Arcobacter marinus type strain JCM 15502.</title>
        <authorList>
            <person name="Miller W.G."/>
            <person name="Yee E."/>
            <person name="Huynh S."/>
            <person name="Parker C.T."/>
        </authorList>
    </citation>
    <scope>NUCLEOTIDE SEQUENCE [LARGE SCALE GENOMIC DNA]</scope>
    <source>
        <strain evidence="9 12">JCM 15502</strain>
    </source>
</reference>
<accession>A0A347TNI1</accession>
<evidence type="ECO:0000313" key="10">
    <source>
        <dbReference type="EMBL" id="PHO14015.1"/>
    </source>
</evidence>
<dbReference type="PANTHER" id="PTHR24198">
    <property type="entry name" value="ANKYRIN REPEAT AND PROTEIN KINASE DOMAIN-CONTAINING PROTEIN"/>
    <property type="match status" value="1"/>
</dbReference>